<evidence type="ECO:0000313" key="1">
    <source>
        <dbReference type="EMBL" id="GAG16930.1"/>
    </source>
</evidence>
<reference evidence="1" key="1">
    <citation type="journal article" date="2014" name="Front. Microbiol.">
        <title>High frequency of phylogenetically diverse reductive dehalogenase-homologous genes in deep subseafloor sedimentary metagenomes.</title>
        <authorList>
            <person name="Kawai M."/>
            <person name="Futagami T."/>
            <person name="Toyoda A."/>
            <person name="Takaki Y."/>
            <person name="Nishi S."/>
            <person name="Hori S."/>
            <person name="Arai W."/>
            <person name="Tsubouchi T."/>
            <person name="Morono Y."/>
            <person name="Uchiyama I."/>
            <person name="Ito T."/>
            <person name="Fujiyama A."/>
            <person name="Inagaki F."/>
            <person name="Takami H."/>
        </authorList>
    </citation>
    <scope>NUCLEOTIDE SEQUENCE</scope>
    <source>
        <strain evidence="1">Expedition CK06-06</strain>
    </source>
</reference>
<proteinExistence type="predicted"/>
<protein>
    <recommendedName>
        <fullName evidence="2">Metalloenzyme domain-containing protein</fullName>
    </recommendedName>
</protein>
<dbReference type="Pfam" id="PF01663">
    <property type="entry name" value="Phosphodiest"/>
    <property type="match status" value="1"/>
</dbReference>
<dbReference type="AlphaFoldDB" id="X0VF35"/>
<sequence>MCKVCTWLLIVSLVVEMPAVATAQERAEQPTNIILIGWDGAQRNHLYECLGREELPNLKKLTSEGTLVDIDILGVTDTKAGWSQILTGYNSEVTGVYSNGRYQPVPKGLSIFERLEKRFGTDNFVTVAVIGKRGHCGEIDPPKKIRLDTEEGKKKSAKGKIVEEGGVKYRFIPGSPYYNMYTALEVWEYGLTLDKKVGSRALQLLEKYKDKPFFFF</sequence>
<dbReference type="SUPFAM" id="SSF53649">
    <property type="entry name" value="Alkaline phosphatase-like"/>
    <property type="match status" value="1"/>
</dbReference>
<dbReference type="InterPro" id="IPR017850">
    <property type="entry name" value="Alkaline_phosphatase_core_sf"/>
</dbReference>
<dbReference type="Gene3D" id="3.40.720.10">
    <property type="entry name" value="Alkaline Phosphatase, subunit A"/>
    <property type="match status" value="1"/>
</dbReference>
<dbReference type="EMBL" id="BARS01032650">
    <property type="protein sequence ID" value="GAG16930.1"/>
    <property type="molecule type" value="Genomic_DNA"/>
</dbReference>
<name>X0VF35_9ZZZZ</name>
<organism evidence="1">
    <name type="scientific">marine sediment metagenome</name>
    <dbReference type="NCBI Taxonomy" id="412755"/>
    <lineage>
        <taxon>unclassified sequences</taxon>
        <taxon>metagenomes</taxon>
        <taxon>ecological metagenomes</taxon>
    </lineage>
</organism>
<accession>X0VF35</accession>
<evidence type="ECO:0008006" key="2">
    <source>
        <dbReference type="Google" id="ProtNLM"/>
    </source>
</evidence>
<dbReference type="InterPro" id="IPR002591">
    <property type="entry name" value="Phosphodiest/P_Trfase"/>
</dbReference>
<gene>
    <name evidence="1" type="ORF">S01H1_50661</name>
</gene>
<feature type="non-terminal residue" evidence="1">
    <location>
        <position position="216"/>
    </location>
</feature>
<comment type="caution">
    <text evidence="1">The sequence shown here is derived from an EMBL/GenBank/DDBJ whole genome shotgun (WGS) entry which is preliminary data.</text>
</comment>